<dbReference type="SUPFAM" id="SSF51338">
    <property type="entry name" value="Composite domain of metallo-dependent hydrolases"/>
    <property type="match status" value="1"/>
</dbReference>
<dbReference type="InterPro" id="IPR051781">
    <property type="entry name" value="Metallo-dep_Hydrolase"/>
</dbReference>
<name>A0A432XVM5_9GAMM</name>
<dbReference type="Proteomes" id="UP000287198">
    <property type="component" value="Unassembled WGS sequence"/>
</dbReference>
<comment type="caution">
    <text evidence="4">The sequence shown here is derived from an EMBL/GenBank/DDBJ whole genome shotgun (WGS) entry which is preliminary data.</text>
</comment>
<proteinExistence type="predicted"/>
<protein>
    <submittedName>
        <fullName evidence="4">Amidohydrolase</fullName>
    </submittedName>
</protein>
<reference evidence="5" key="1">
    <citation type="journal article" date="2018" name="Front. Microbiol.">
        <title>Genome-Based Analysis Reveals the Taxonomy and Diversity of the Family Idiomarinaceae.</title>
        <authorList>
            <person name="Liu Y."/>
            <person name="Lai Q."/>
            <person name="Shao Z."/>
        </authorList>
    </citation>
    <scope>NUCLEOTIDE SEQUENCE [LARGE SCALE GENOMIC DNA]</scope>
    <source>
        <strain evidence="5">BH195</strain>
    </source>
</reference>
<accession>A0A432XVM5</accession>
<evidence type="ECO:0000259" key="3">
    <source>
        <dbReference type="Pfam" id="PF01979"/>
    </source>
</evidence>
<feature type="domain" description="Amidohydrolase-related" evidence="3">
    <location>
        <begin position="79"/>
        <end position="430"/>
    </location>
</feature>
<feature type="chain" id="PRO_5019374814" evidence="2">
    <location>
        <begin position="27"/>
        <end position="435"/>
    </location>
</feature>
<evidence type="ECO:0000256" key="1">
    <source>
        <dbReference type="SAM" id="MobiDB-lite"/>
    </source>
</evidence>
<evidence type="ECO:0000313" key="4">
    <source>
        <dbReference type="EMBL" id="RUO52703.1"/>
    </source>
</evidence>
<keyword evidence="2" id="KW-0732">Signal</keyword>
<dbReference type="PANTHER" id="PTHR43135">
    <property type="entry name" value="ALPHA-D-RIBOSE 1-METHYLPHOSPHONATE 5-TRIPHOSPHATE DIPHOSPHATASE"/>
    <property type="match status" value="1"/>
</dbReference>
<evidence type="ECO:0000256" key="2">
    <source>
        <dbReference type="SAM" id="SignalP"/>
    </source>
</evidence>
<gene>
    <name evidence="4" type="ORF">CWI69_06595</name>
</gene>
<keyword evidence="4" id="KW-0378">Hydrolase</keyword>
<dbReference type="AlphaFoldDB" id="A0A432XVM5"/>
<dbReference type="GO" id="GO:0016810">
    <property type="term" value="F:hydrolase activity, acting on carbon-nitrogen (but not peptide) bonds"/>
    <property type="evidence" value="ECO:0007669"/>
    <property type="project" value="InterPro"/>
</dbReference>
<dbReference type="CDD" id="cd01299">
    <property type="entry name" value="Met_dep_hydrolase_A"/>
    <property type="match status" value="1"/>
</dbReference>
<dbReference type="PANTHER" id="PTHR43135:SF3">
    <property type="entry name" value="ALPHA-D-RIBOSE 1-METHYLPHOSPHONATE 5-TRIPHOSPHATE DIPHOSPHATASE"/>
    <property type="match status" value="1"/>
</dbReference>
<dbReference type="InterPro" id="IPR006680">
    <property type="entry name" value="Amidohydro-rel"/>
</dbReference>
<feature type="signal peptide" evidence="2">
    <location>
        <begin position="1"/>
        <end position="26"/>
    </location>
</feature>
<organism evidence="4 5">
    <name type="scientific">Pseudidiomarina halophila</name>
    <dbReference type="NCBI Taxonomy" id="1449799"/>
    <lineage>
        <taxon>Bacteria</taxon>
        <taxon>Pseudomonadati</taxon>
        <taxon>Pseudomonadota</taxon>
        <taxon>Gammaproteobacteria</taxon>
        <taxon>Alteromonadales</taxon>
        <taxon>Idiomarinaceae</taxon>
        <taxon>Pseudidiomarina</taxon>
    </lineage>
</organism>
<keyword evidence="5" id="KW-1185">Reference proteome</keyword>
<dbReference type="Gene3D" id="3.20.20.140">
    <property type="entry name" value="Metal-dependent hydrolases"/>
    <property type="match status" value="1"/>
</dbReference>
<feature type="region of interest" description="Disordered" evidence="1">
    <location>
        <begin position="168"/>
        <end position="193"/>
    </location>
</feature>
<dbReference type="InterPro" id="IPR057744">
    <property type="entry name" value="OTAase-like"/>
</dbReference>
<dbReference type="InterPro" id="IPR011059">
    <property type="entry name" value="Metal-dep_hydrolase_composite"/>
</dbReference>
<dbReference type="EMBL" id="PIPW01000002">
    <property type="protein sequence ID" value="RUO52703.1"/>
    <property type="molecule type" value="Genomic_DNA"/>
</dbReference>
<dbReference type="OrthoDB" id="9782972at2"/>
<evidence type="ECO:0000313" key="5">
    <source>
        <dbReference type="Proteomes" id="UP000287198"/>
    </source>
</evidence>
<dbReference type="Gene3D" id="2.30.40.10">
    <property type="entry name" value="Urease, subunit C, domain 1"/>
    <property type="match status" value="1"/>
</dbReference>
<dbReference type="SUPFAM" id="SSF51556">
    <property type="entry name" value="Metallo-dependent hydrolases"/>
    <property type="match status" value="1"/>
</dbReference>
<dbReference type="Pfam" id="PF01979">
    <property type="entry name" value="Amidohydro_1"/>
    <property type="match status" value="1"/>
</dbReference>
<dbReference type="InterPro" id="IPR032466">
    <property type="entry name" value="Metal_Hydrolase"/>
</dbReference>
<sequence>MARIKKPMTLAAVTTSVLLAMSVAQAETLIYAGQLIDGTGADAQSNKTIIVDNGRITGIVDGFQNADADDTVIDRRNGTVMPGFIDMHTHLTSQLAPGSYMHKFTKSGPDVTLDAVNFAHKTLMAGFTTVRDLGDSYNASIALRDAIAAGKVAGPRIFTAGKSIATTGGHADPTNGAKEDLYPSPTPADGVINGPYEAREAVRARYQDGSDLIKLTVTGGVLSVAKSGQNPQFMMDEIEGIVKTARDYEMKVTVHAHGKEGMLRAIAAGVDSIEHGTYMDQEVMDAMKAKGVYYVPTITAGKSVAERAEIPGFFPALVQPKAKAIGPKIQSTFAEAYKQGVKIAFGTDAGVFDHGENYREFGYMVEAGMPPLEAIKAATHEAATLLGVIDDFGTLTVGKRADIIAVAGDPLANIDVLADINLVIKDGEVVKNSAN</sequence>